<name>A1ZEQ6_MICM2</name>
<dbReference type="Proteomes" id="UP000004095">
    <property type="component" value="Unassembled WGS sequence"/>
</dbReference>
<accession>A1ZEQ6</accession>
<protein>
    <submittedName>
        <fullName evidence="1">Uncharacterized protein</fullName>
    </submittedName>
</protein>
<organism evidence="1 2">
    <name type="scientific">Microscilla marina ATCC 23134</name>
    <dbReference type="NCBI Taxonomy" id="313606"/>
    <lineage>
        <taxon>Bacteria</taxon>
        <taxon>Pseudomonadati</taxon>
        <taxon>Bacteroidota</taxon>
        <taxon>Cytophagia</taxon>
        <taxon>Cytophagales</taxon>
        <taxon>Microscillaceae</taxon>
        <taxon>Microscilla</taxon>
    </lineage>
</organism>
<keyword evidence="2" id="KW-1185">Reference proteome</keyword>
<reference evidence="1 2" key="1">
    <citation type="submission" date="2007-01" db="EMBL/GenBank/DDBJ databases">
        <authorList>
            <person name="Haygood M."/>
            <person name="Podell S."/>
            <person name="Anderson C."/>
            <person name="Hopkinson B."/>
            <person name="Roe K."/>
            <person name="Barbeau K."/>
            <person name="Gaasterland T."/>
            <person name="Ferriera S."/>
            <person name="Johnson J."/>
            <person name="Kravitz S."/>
            <person name="Beeson K."/>
            <person name="Sutton G."/>
            <person name="Rogers Y.-H."/>
            <person name="Friedman R."/>
            <person name="Frazier M."/>
            <person name="Venter J.C."/>
        </authorList>
    </citation>
    <scope>NUCLEOTIDE SEQUENCE [LARGE SCALE GENOMIC DNA]</scope>
    <source>
        <strain evidence="1 2">ATCC 23134</strain>
    </source>
</reference>
<gene>
    <name evidence="1" type="ORF">M23134_07415</name>
</gene>
<proteinExistence type="predicted"/>
<sequence length="98" mass="11176">MIENPQVTEIKIYTEKLVLGGDWQGEVIAPITSSGGLDDAKATHYLVRNVWLELIGYQVEYYIFRIQAAFMVPLPKVVYLYQQNSRIIVNKNVVKCNG</sequence>
<comment type="caution">
    <text evidence="1">The sequence shown here is derived from an EMBL/GenBank/DDBJ whole genome shotgun (WGS) entry which is preliminary data.</text>
</comment>
<dbReference type="AlphaFoldDB" id="A1ZEQ6"/>
<evidence type="ECO:0000313" key="1">
    <source>
        <dbReference type="EMBL" id="EAY31008.1"/>
    </source>
</evidence>
<dbReference type="EMBL" id="AAWS01000004">
    <property type="protein sequence ID" value="EAY31008.1"/>
    <property type="molecule type" value="Genomic_DNA"/>
</dbReference>
<evidence type="ECO:0000313" key="2">
    <source>
        <dbReference type="Proteomes" id="UP000004095"/>
    </source>
</evidence>